<dbReference type="GO" id="GO:0006310">
    <property type="term" value="P:DNA recombination"/>
    <property type="evidence" value="ECO:0007669"/>
    <property type="project" value="UniProtKB-KW"/>
</dbReference>
<dbReference type="InterPro" id="IPR011010">
    <property type="entry name" value="DNA_brk_join_enz"/>
</dbReference>
<evidence type="ECO:0000313" key="6">
    <source>
        <dbReference type="Proteomes" id="UP000199375"/>
    </source>
</evidence>
<accession>A0A1C4YMC1</accession>
<organism evidence="5 6">
    <name type="scientific">Micromonospora haikouensis</name>
    <dbReference type="NCBI Taxonomy" id="686309"/>
    <lineage>
        <taxon>Bacteria</taxon>
        <taxon>Bacillati</taxon>
        <taxon>Actinomycetota</taxon>
        <taxon>Actinomycetes</taxon>
        <taxon>Micromonosporales</taxon>
        <taxon>Micromonosporaceae</taxon>
        <taxon>Micromonospora</taxon>
    </lineage>
</organism>
<keyword evidence="3" id="KW-0233">DNA recombination</keyword>
<reference evidence="5 6" key="1">
    <citation type="submission" date="2016-06" db="EMBL/GenBank/DDBJ databases">
        <authorList>
            <person name="Kjaerup R.B."/>
            <person name="Dalgaard T.S."/>
            <person name="Juul-Madsen H.R."/>
        </authorList>
    </citation>
    <scope>NUCLEOTIDE SEQUENCE [LARGE SCALE GENOMIC DNA]</scope>
    <source>
        <strain evidence="5 6">DSM 45626</strain>
    </source>
</reference>
<evidence type="ECO:0000259" key="4">
    <source>
        <dbReference type="PROSITE" id="PS51898"/>
    </source>
</evidence>
<dbReference type="PANTHER" id="PTHR30349">
    <property type="entry name" value="PHAGE INTEGRASE-RELATED"/>
    <property type="match status" value="1"/>
</dbReference>
<dbReference type="GO" id="GO:0015074">
    <property type="term" value="P:DNA integration"/>
    <property type="evidence" value="ECO:0007669"/>
    <property type="project" value="UniProtKB-KW"/>
</dbReference>
<dbReference type="RefSeq" id="WP_091286872.1">
    <property type="nucleotide sequence ID" value="NZ_FMCW01000056.1"/>
</dbReference>
<evidence type="ECO:0000256" key="2">
    <source>
        <dbReference type="ARBA" id="ARBA00023125"/>
    </source>
</evidence>
<name>A0A1C4YMC1_9ACTN</name>
<dbReference type="InterPro" id="IPR010998">
    <property type="entry name" value="Integrase_recombinase_N"/>
</dbReference>
<dbReference type="PROSITE" id="PS51898">
    <property type="entry name" value="TYR_RECOMBINASE"/>
    <property type="match status" value="1"/>
</dbReference>
<dbReference type="EMBL" id="FMCW01000056">
    <property type="protein sequence ID" value="SCF21826.1"/>
    <property type="molecule type" value="Genomic_DNA"/>
</dbReference>
<dbReference type="InterPro" id="IPR050090">
    <property type="entry name" value="Tyrosine_recombinase_XerCD"/>
</dbReference>
<proteinExistence type="predicted"/>
<dbReference type="AlphaFoldDB" id="A0A1C4YMC1"/>
<dbReference type="CDD" id="cd01189">
    <property type="entry name" value="INT_ICEBs1_C_like"/>
    <property type="match status" value="1"/>
</dbReference>
<evidence type="ECO:0000313" key="5">
    <source>
        <dbReference type="EMBL" id="SCF21826.1"/>
    </source>
</evidence>
<feature type="domain" description="Tyr recombinase" evidence="4">
    <location>
        <begin position="169"/>
        <end position="367"/>
    </location>
</feature>
<evidence type="ECO:0000256" key="3">
    <source>
        <dbReference type="ARBA" id="ARBA00023172"/>
    </source>
</evidence>
<dbReference type="Pfam" id="PF00589">
    <property type="entry name" value="Phage_integrase"/>
    <property type="match status" value="1"/>
</dbReference>
<dbReference type="Proteomes" id="UP000199375">
    <property type="component" value="Unassembled WGS sequence"/>
</dbReference>
<gene>
    <name evidence="5" type="ORF">GA0070558_1563</name>
</gene>
<keyword evidence="1" id="KW-0229">DNA integration</keyword>
<protein>
    <submittedName>
        <fullName evidence="5">Integrase</fullName>
    </submittedName>
</protein>
<dbReference type="InterPro" id="IPR004107">
    <property type="entry name" value="Integrase_SAM-like_N"/>
</dbReference>
<dbReference type="PANTHER" id="PTHR30349:SF91">
    <property type="entry name" value="INTA PROTEIN"/>
    <property type="match status" value="1"/>
</dbReference>
<dbReference type="Pfam" id="PF14659">
    <property type="entry name" value="Phage_int_SAM_3"/>
    <property type="match status" value="1"/>
</dbReference>
<dbReference type="Gene3D" id="1.10.443.10">
    <property type="entry name" value="Intergrase catalytic core"/>
    <property type="match status" value="1"/>
</dbReference>
<dbReference type="SUPFAM" id="SSF56349">
    <property type="entry name" value="DNA breaking-rejoining enzymes"/>
    <property type="match status" value="1"/>
</dbReference>
<dbReference type="InterPro" id="IPR002104">
    <property type="entry name" value="Integrase_catalytic"/>
</dbReference>
<dbReference type="InterPro" id="IPR028259">
    <property type="entry name" value="AP2-like_int_N"/>
</dbReference>
<keyword evidence="2" id="KW-0238">DNA-binding</keyword>
<dbReference type="InterPro" id="IPR013762">
    <property type="entry name" value="Integrase-like_cat_sf"/>
</dbReference>
<evidence type="ECO:0000256" key="1">
    <source>
        <dbReference type="ARBA" id="ARBA00022908"/>
    </source>
</evidence>
<dbReference type="GO" id="GO:0003677">
    <property type="term" value="F:DNA binding"/>
    <property type="evidence" value="ECO:0007669"/>
    <property type="project" value="UniProtKB-KW"/>
</dbReference>
<dbReference type="Gene3D" id="1.10.150.130">
    <property type="match status" value="1"/>
</dbReference>
<dbReference type="Pfam" id="PF14657">
    <property type="entry name" value="Arm-DNA-bind_4"/>
    <property type="match status" value="1"/>
</dbReference>
<sequence>MTVSSYLLANKKKAWYYVIDLPPGQDGKRRQQKRRGFASQKAAVAAEKAALQSFGQAGLAADGSVAAELQGWLDERELDVEETTLCNYRDLIRCYVNPHIGSRQLYALDKRIIHDLYKTLLRSGNKNGGPLSATTVRHVHRVLMKALKDLGISIEGVRQPKKAQRNTMGRKGVWTAPQAAAFLRHHKTHRLHAAWVLAVVLGMRRGELAGLKWGRLDLERGVLFIDWQRTTTSTGVVEKSPKGSSTRPIAIGSLVVSVLEAHREAQQAEKAEAGIAYQDFGYVFCREDGKPYYPKYFTDKWELACRAAGMPVIALHDARHTSATAGADGGVPEHVMQHRLGHAEGRTTRMVYTHVLPDAERRAAELMEKALLMGE</sequence>